<gene>
    <name evidence="3" type="ORF">GCM10011379_55700</name>
</gene>
<organism evidence="3 4">
    <name type="scientific">Filimonas zeae</name>
    <dbReference type="NCBI Taxonomy" id="1737353"/>
    <lineage>
        <taxon>Bacteria</taxon>
        <taxon>Pseudomonadati</taxon>
        <taxon>Bacteroidota</taxon>
        <taxon>Chitinophagia</taxon>
        <taxon>Chitinophagales</taxon>
        <taxon>Chitinophagaceae</taxon>
        <taxon>Filimonas</taxon>
    </lineage>
</organism>
<dbReference type="InterPro" id="IPR012938">
    <property type="entry name" value="Glc/Sorbosone_DH"/>
</dbReference>
<name>A0A917MZJ7_9BACT</name>
<feature type="domain" description="Glucose/Sorbosone dehydrogenase" evidence="2">
    <location>
        <begin position="33"/>
        <end position="344"/>
    </location>
</feature>
<reference evidence="3" key="1">
    <citation type="journal article" date="2014" name="Int. J. Syst. Evol. Microbiol.">
        <title>Complete genome sequence of Corynebacterium casei LMG S-19264T (=DSM 44701T), isolated from a smear-ripened cheese.</title>
        <authorList>
            <consortium name="US DOE Joint Genome Institute (JGI-PGF)"/>
            <person name="Walter F."/>
            <person name="Albersmeier A."/>
            <person name="Kalinowski J."/>
            <person name="Ruckert C."/>
        </authorList>
    </citation>
    <scope>NUCLEOTIDE SEQUENCE</scope>
    <source>
        <strain evidence="3">CGMCC 1.15290</strain>
    </source>
</reference>
<proteinExistence type="predicted"/>
<dbReference type="Pfam" id="PF07995">
    <property type="entry name" value="GSDH"/>
    <property type="match status" value="1"/>
</dbReference>
<reference evidence="3" key="2">
    <citation type="submission" date="2020-09" db="EMBL/GenBank/DDBJ databases">
        <authorList>
            <person name="Sun Q."/>
            <person name="Zhou Y."/>
        </authorList>
    </citation>
    <scope>NUCLEOTIDE SEQUENCE</scope>
    <source>
        <strain evidence="3">CGMCC 1.15290</strain>
    </source>
</reference>
<dbReference type="AlphaFoldDB" id="A0A917MZJ7"/>
<keyword evidence="4" id="KW-1185">Reference proteome</keyword>
<accession>A0A917MZJ7</accession>
<evidence type="ECO:0000259" key="2">
    <source>
        <dbReference type="Pfam" id="PF07995"/>
    </source>
</evidence>
<comment type="caution">
    <text evidence="3">The sequence shown here is derived from an EMBL/GenBank/DDBJ whole genome shotgun (WGS) entry which is preliminary data.</text>
</comment>
<dbReference type="SUPFAM" id="SSF50952">
    <property type="entry name" value="Soluble quinoprotein glucose dehydrogenase"/>
    <property type="match status" value="1"/>
</dbReference>
<evidence type="ECO:0000256" key="1">
    <source>
        <dbReference type="SAM" id="MobiDB-lite"/>
    </source>
</evidence>
<feature type="region of interest" description="Disordered" evidence="1">
    <location>
        <begin position="1"/>
        <end position="23"/>
    </location>
</feature>
<dbReference type="EMBL" id="BMIB01000007">
    <property type="protein sequence ID" value="GGH82189.1"/>
    <property type="molecule type" value="Genomic_DNA"/>
</dbReference>
<dbReference type="PANTHER" id="PTHR19328">
    <property type="entry name" value="HEDGEHOG-INTERACTING PROTEIN"/>
    <property type="match status" value="1"/>
</dbReference>
<dbReference type="Gene3D" id="2.120.10.30">
    <property type="entry name" value="TolB, C-terminal domain"/>
    <property type="match status" value="1"/>
</dbReference>
<dbReference type="Proteomes" id="UP000627292">
    <property type="component" value="Unassembled WGS sequence"/>
</dbReference>
<sequence>MLSACRKDDDNDPATPPDEDWPSDSIRVLRSNLNFPWEILWGKDDHIWMTERAGKVSKINPETGATVFSHTITDVVSNGEGGLLGMVQHPDFSSNGYLYVVYNYNSPSGYREKVVRFTAQNNTLTAPFTLIDSIPAAGIHNGSRLLIAGDKLFITTGDANASARSQNTSVVNGKVLRLNLDGTVPADNPIAGNPYWSLGHRNAQGLVMVNNKLYASEHGAGVEDELNIIEKGRNYGWPRVEGPCNGSETSFCSENNVKGPIWSTGNVTLATCGLDYYNNDRIPAWKNSLLLTTLKDATLYRFALSADGNSVSAPQKYFDGTWGRLRDICVSPAGRVYLCTSNGNNGDKLVEISRLD</sequence>
<dbReference type="PANTHER" id="PTHR19328:SF13">
    <property type="entry name" value="HIPL1 PROTEIN"/>
    <property type="match status" value="1"/>
</dbReference>
<protein>
    <submittedName>
        <fullName evidence="3">Glucose sorbosone dehydrogenase</fullName>
    </submittedName>
</protein>
<evidence type="ECO:0000313" key="3">
    <source>
        <dbReference type="EMBL" id="GGH82189.1"/>
    </source>
</evidence>
<evidence type="ECO:0000313" key="4">
    <source>
        <dbReference type="Proteomes" id="UP000627292"/>
    </source>
</evidence>
<dbReference type="InterPro" id="IPR011042">
    <property type="entry name" value="6-blade_b-propeller_TolB-like"/>
</dbReference>
<dbReference type="InterPro" id="IPR011041">
    <property type="entry name" value="Quinoprot_gluc/sorb_DH_b-prop"/>
</dbReference>